<sequence length="393" mass="45186">MRSEIEKYVKSCPVCAVNKTKVGKPEGLLQTVSEPTKPWQDIGMDFIVELPNTNGYNVIWTVIDLFSKQAHFIPCKGLPSARKLADLFIKHTYRLHGVPRRIISDRGVQFTAKFWREFVHLIGSTQGLSTAYHPCTNGAAERANATIEQYLRCCIYQQNDWVDLLPYAEIMYNNTVHNSTGYSPFQIVHGTEFVPIPEWPHKHQEPDTVNTWSDSIKSTWKAVQVALNKAQTEYKKQADKKRSSQIQYKVGDWVYLSTKYINLGLTSKKLGPKYIGPFSVSRIINPVTVCLRLPSRFKRIHPVFHINLLKPADMTRQNQRLQTPGPIRDDHYKIDKILDSHRKRGTLQYLVRWCGYPITDASWVPCSNVSAPRLRNRFHRSHPTKAGGRDEIN</sequence>
<dbReference type="FunFam" id="3.30.420.10:FF:000032">
    <property type="entry name" value="Retrovirus-related Pol polyprotein from transposon 297-like Protein"/>
    <property type="match status" value="1"/>
</dbReference>
<dbReference type="InterPro" id="IPR023780">
    <property type="entry name" value="Chromo_domain"/>
</dbReference>
<dbReference type="InterPro" id="IPR001584">
    <property type="entry name" value="Integrase_cat-core"/>
</dbReference>
<proteinExistence type="predicted"/>
<keyword evidence="2" id="KW-0539">Nucleus</keyword>
<accession>A0A8C6XS72</accession>
<dbReference type="GeneTree" id="ENSGT00940000163772"/>
<dbReference type="InterPro" id="IPR023779">
    <property type="entry name" value="Chromodomain_CS"/>
</dbReference>
<reference evidence="5" key="2">
    <citation type="submission" date="2025-09" db="UniProtKB">
        <authorList>
            <consortium name="Ensembl"/>
        </authorList>
    </citation>
    <scope>IDENTIFICATION</scope>
</reference>
<reference evidence="5" key="1">
    <citation type="submission" date="2025-08" db="UniProtKB">
        <authorList>
            <consortium name="Ensembl"/>
        </authorList>
    </citation>
    <scope>IDENTIFICATION</scope>
</reference>
<dbReference type="AlphaFoldDB" id="A0A8C6XS72"/>
<dbReference type="Ensembl" id="ENSNNAT00000019935.1">
    <property type="protein sequence ID" value="ENSNNAP00000018986.1"/>
    <property type="gene ID" value="ENSNNAG00000012712.1"/>
</dbReference>
<dbReference type="InterPro" id="IPR056924">
    <property type="entry name" value="SH3_Tf2-1"/>
</dbReference>
<dbReference type="InterPro" id="IPR016197">
    <property type="entry name" value="Chromo-like_dom_sf"/>
</dbReference>
<dbReference type="InterPro" id="IPR012337">
    <property type="entry name" value="RNaseH-like_sf"/>
</dbReference>
<dbReference type="Gene3D" id="3.30.420.10">
    <property type="entry name" value="Ribonuclease H-like superfamily/Ribonuclease H"/>
    <property type="match status" value="1"/>
</dbReference>
<dbReference type="Proteomes" id="UP000694559">
    <property type="component" value="Unplaced"/>
</dbReference>
<evidence type="ECO:0000259" key="3">
    <source>
        <dbReference type="PROSITE" id="PS50013"/>
    </source>
</evidence>
<dbReference type="GO" id="GO:0003676">
    <property type="term" value="F:nucleic acid binding"/>
    <property type="evidence" value="ECO:0007669"/>
    <property type="project" value="InterPro"/>
</dbReference>
<evidence type="ECO:0000256" key="2">
    <source>
        <dbReference type="ARBA" id="ARBA00023242"/>
    </source>
</evidence>
<organism evidence="5 6">
    <name type="scientific">Naja naja</name>
    <name type="common">Indian cobra</name>
    <dbReference type="NCBI Taxonomy" id="35670"/>
    <lineage>
        <taxon>Eukaryota</taxon>
        <taxon>Metazoa</taxon>
        <taxon>Chordata</taxon>
        <taxon>Craniata</taxon>
        <taxon>Vertebrata</taxon>
        <taxon>Euteleostomi</taxon>
        <taxon>Lepidosauria</taxon>
        <taxon>Squamata</taxon>
        <taxon>Bifurcata</taxon>
        <taxon>Unidentata</taxon>
        <taxon>Episquamata</taxon>
        <taxon>Toxicofera</taxon>
        <taxon>Serpentes</taxon>
        <taxon>Colubroidea</taxon>
        <taxon>Elapidae</taxon>
        <taxon>Elapinae</taxon>
        <taxon>Naja</taxon>
    </lineage>
</organism>
<dbReference type="GO" id="GO:0015074">
    <property type="term" value="P:DNA integration"/>
    <property type="evidence" value="ECO:0007669"/>
    <property type="project" value="InterPro"/>
</dbReference>
<dbReference type="SMART" id="SM00298">
    <property type="entry name" value="CHROMO"/>
    <property type="match status" value="1"/>
</dbReference>
<dbReference type="OrthoDB" id="9046595at2759"/>
<dbReference type="SUPFAM" id="SSF54160">
    <property type="entry name" value="Chromo domain-like"/>
    <property type="match status" value="1"/>
</dbReference>
<comment type="subcellular location">
    <subcellularLocation>
        <location evidence="1">Nucleus</location>
    </subcellularLocation>
</comment>
<dbReference type="InterPro" id="IPR000953">
    <property type="entry name" value="Chromo/chromo_shadow_dom"/>
</dbReference>
<dbReference type="PROSITE" id="PS50994">
    <property type="entry name" value="INTEGRASE"/>
    <property type="match status" value="1"/>
</dbReference>
<evidence type="ECO:0000256" key="1">
    <source>
        <dbReference type="ARBA" id="ARBA00004123"/>
    </source>
</evidence>
<dbReference type="OMA" id="AMESNND"/>
<dbReference type="PROSITE" id="PS00598">
    <property type="entry name" value="CHROMO_1"/>
    <property type="match status" value="1"/>
</dbReference>
<evidence type="ECO:0000313" key="5">
    <source>
        <dbReference type="Ensembl" id="ENSNNAP00000018986.1"/>
    </source>
</evidence>
<evidence type="ECO:0000313" key="6">
    <source>
        <dbReference type="Proteomes" id="UP000694559"/>
    </source>
</evidence>
<dbReference type="Pfam" id="PF00385">
    <property type="entry name" value="Chromo"/>
    <property type="match status" value="1"/>
</dbReference>
<dbReference type="InterPro" id="IPR050951">
    <property type="entry name" value="Retrovirus_Pol_polyprotein"/>
</dbReference>
<protein>
    <submittedName>
        <fullName evidence="5">Uncharacterized protein</fullName>
    </submittedName>
</protein>
<feature type="domain" description="Chromo" evidence="3">
    <location>
        <begin position="332"/>
        <end position="390"/>
    </location>
</feature>
<dbReference type="Gene3D" id="2.40.50.40">
    <property type="match status" value="1"/>
</dbReference>
<dbReference type="PANTHER" id="PTHR37984:SF15">
    <property type="entry name" value="INTEGRASE CATALYTIC DOMAIN-CONTAINING PROTEIN"/>
    <property type="match status" value="1"/>
</dbReference>
<dbReference type="SUPFAM" id="SSF53098">
    <property type="entry name" value="Ribonuclease H-like"/>
    <property type="match status" value="1"/>
</dbReference>
<evidence type="ECO:0000259" key="4">
    <source>
        <dbReference type="PROSITE" id="PS50994"/>
    </source>
</evidence>
<dbReference type="InterPro" id="IPR036397">
    <property type="entry name" value="RNaseH_sf"/>
</dbReference>
<dbReference type="PANTHER" id="PTHR37984">
    <property type="entry name" value="PROTEIN CBG26694"/>
    <property type="match status" value="1"/>
</dbReference>
<dbReference type="Pfam" id="PF00665">
    <property type="entry name" value="rve"/>
    <property type="match status" value="1"/>
</dbReference>
<dbReference type="Pfam" id="PF24626">
    <property type="entry name" value="SH3_Tf2-1"/>
    <property type="match status" value="1"/>
</dbReference>
<name>A0A8C6XS72_NAJNA</name>
<dbReference type="GO" id="GO:0005634">
    <property type="term" value="C:nucleus"/>
    <property type="evidence" value="ECO:0007669"/>
    <property type="project" value="UniProtKB-SubCell"/>
</dbReference>
<keyword evidence="6" id="KW-1185">Reference proteome</keyword>
<feature type="domain" description="Integrase catalytic" evidence="4">
    <location>
        <begin position="34"/>
        <end position="192"/>
    </location>
</feature>
<dbReference type="PROSITE" id="PS50013">
    <property type="entry name" value="CHROMO_2"/>
    <property type="match status" value="1"/>
</dbReference>